<feature type="transmembrane region" description="Helical" evidence="6">
    <location>
        <begin position="25"/>
        <end position="47"/>
    </location>
</feature>
<dbReference type="Proteomes" id="UP001180087">
    <property type="component" value="Chromosome"/>
</dbReference>
<keyword evidence="4 6" id="KW-1133">Transmembrane helix</keyword>
<dbReference type="Pfam" id="PF12698">
    <property type="entry name" value="ABC2_membrane_3"/>
    <property type="match status" value="1"/>
</dbReference>
<dbReference type="InterPro" id="IPR051449">
    <property type="entry name" value="ABC-2_transporter_component"/>
</dbReference>
<dbReference type="PANTHER" id="PTHR30294">
    <property type="entry name" value="MEMBRANE COMPONENT OF ABC TRANSPORTER YHHJ-RELATED"/>
    <property type="match status" value="1"/>
</dbReference>
<feature type="transmembrane region" description="Helical" evidence="6">
    <location>
        <begin position="296"/>
        <end position="318"/>
    </location>
</feature>
<evidence type="ECO:0000256" key="1">
    <source>
        <dbReference type="ARBA" id="ARBA00004651"/>
    </source>
</evidence>
<accession>A0ABY9KSE3</accession>
<keyword evidence="3 6" id="KW-0812">Transmembrane</keyword>
<dbReference type="InterPro" id="IPR013525">
    <property type="entry name" value="ABC2_TM"/>
</dbReference>
<feature type="domain" description="ABC-2 type transporter transmembrane" evidence="7">
    <location>
        <begin position="23"/>
        <end position="360"/>
    </location>
</feature>
<feature type="transmembrane region" description="Helical" evidence="6">
    <location>
        <begin position="212"/>
        <end position="237"/>
    </location>
</feature>
<dbReference type="EMBL" id="CP129113">
    <property type="protein sequence ID" value="WLV23743.1"/>
    <property type="molecule type" value="Genomic_DNA"/>
</dbReference>
<comment type="subcellular location">
    <subcellularLocation>
        <location evidence="1">Cell membrane</location>
        <topology evidence="1">Multi-pass membrane protein</topology>
    </subcellularLocation>
</comment>
<evidence type="ECO:0000259" key="7">
    <source>
        <dbReference type="Pfam" id="PF12698"/>
    </source>
</evidence>
<gene>
    <name evidence="8" type="ORF">QR721_08820</name>
</gene>
<feature type="transmembrane region" description="Helical" evidence="6">
    <location>
        <begin position="325"/>
        <end position="348"/>
    </location>
</feature>
<reference evidence="8" key="1">
    <citation type="submission" date="2023-06" db="EMBL/GenBank/DDBJ databases">
        <title>A Treasure from Seagulls: Isolation and Description of Aciduricobacillus qingdaonensis gen. nov., sp. nov., a Rare Obligately Uric Acid-utilizing Member in the Family Bacillaceae.</title>
        <authorList>
            <person name="Liu W."/>
            <person name="Wang B."/>
        </authorList>
    </citation>
    <scope>NUCLEOTIDE SEQUENCE</scope>
    <source>
        <strain evidence="8">44XB</strain>
    </source>
</reference>
<proteinExistence type="predicted"/>
<feature type="transmembrane region" description="Helical" evidence="6">
    <location>
        <begin position="378"/>
        <end position="398"/>
    </location>
</feature>
<evidence type="ECO:0000313" key="8">
    <source>
        <dbReference type="EMBL" id="WLV23743.1"/>
    </source>
</evidence>
<evidence type="ECO:0000256" key="4">
    <source>
        <dbReference type="ARBA" id="ARBA00022989"/>
    </source>
</evidence>
<evidence type="ECO:0000256" key="3">
    <source>
        <dbReference type="ARBA" id="ARBA00022692"/>
    </source>
</evidence>
<keyword evidence="5 6" id="KW-0472">Membrane</keyword>
<evidence type="ECO:0000256" key="5">
    <source>
        <dbReference type="ARBA" id="ARBA00023136"/>
    </source>
</evidence>
<feature type="transmembrane region" description="Helical" evidence="6">
    <location>
        <begin position="258"/>
        <end position="284"/>
    </location>
</feature>
<dbReference type="PANTHER" id="PTHR30294:SF29">
    <property type="entry name" value="MULTIDRUG ABC TRANSPORTER PERMEASE YBHS-RELATED"/>
    <property type="match status" value="1"/>
</dbReference>
<evidence type="ECO:0000256" key="2">
    <source>
        <dbReference type="ARBA" id="ARBA00022475"/>
    </source>
</evidence>
<evidence type="ECO:0000256" key="6">
    <source>
        <dbReference type="SAM" id="Phobius"/>
    </source>
</evidence>
<organism evidence="8 9">
    <name type="scientific">Aciduricibacillus chroicocephali</name>
    <dbReference type="NCBI Taxonomy" id="3054939"/>
    <lineage>
        <taxon>Bacteria</taxon>
        <taxon>Bacillati</taxon>
        <taxon>Bacillota</taxon>
        <taxon>Bacilli</taxon>
        <taxon>Bacillales</taxon>
        <taxon>Bacillaceae</taxon>
        <taxon>Aciduricibacillus</taxon>
    </lineage>
</organism>
<protein>
    <submittedName>
        <fullName evidence="8">ABC transporter permease</fullName>
    </submittedName>
</protein>
<sequence length="406" mass="45791">MHLTQTIYHLTATNIKQLKGKWKSLSLLLPFPLLFITLLAFIAIQFMTPERGTPIEVGLVGLNDSKESQMIVTMLRNNSDFKKALHVNEVTRKEADYMLQEGKLSAYIAFPEKFSSKLYHGESITLQIVGNPNERMQAEIIRTFMDSAAKHINSAQANILAIDEYAEELGMSDSDRRTLLKSEFKKYLFFTLAKDQALESESISDTASSNTVLYYVTSAIFTCWLIWMLLFWHFFNLNTNKMLMQRIRLFNIGHLQILSGKVLAVLITGLPLAIAVTLIIPIAFGIPIEWLDYIKISGIFLITAFIYLLSLGFWELLILSVKLRLLVQAVWTALLLILSGAAIPLSFFPASLSEFAKRLFTAESLANLQNLVLGEGSYIADSSLFLTAAFASCLIYVLSKWKERSN</sequence>
<evidence type="ECO:0000313" key="9">
    <source>
        <dbReference type="Proteomes" id="UP001180087"/>
    </source>
</evidence>
<dbReference type="RefSeq" id="WP_348026064.1">
    <property type="nucleotide sequence ID" value="NZ_CP129113.1"/>
</dbReference>
<name>A0ABY9KSE3_9BACI</name>
<keyword evidence="9" id="KW-1185">Reference proteome</keyword>
<dbReference type="Gene3D" id="3.40.1710.10">
    <property type="entry name" value="abc type-2 transporter like domain"/>
    <property type="match status" value="1"/>
</dbReference>
<keyword evidence="2" id="KW-1003">Cell membrane</keyword>